<feature type="region of interest" description="Disordered" evidence="1">
    <location>
        <begin position="231"/>
        <end position="284"/>
    </location>
</feature>
<sequence>MNGIVSQWGGDIWTRAQFKKKEPIKDVGQVDLMADRKRERGGSLGPEPVHGQEPRKAGRMKSRWICRLPEDVDTLWPLEPRDNIFKVTLDSANDHRCISVADDNKKARKRQPPSRKKDFRFLAFLSRGRKEECVREIALTVAQVAASAVDIFYLSDQTPSSWSSSTPSSPPASPTSISGSNNIILERECGKEEKRLLADGNRAPIDMLQETAYGHRQGYLERIRERDYISEFPKHSPAMTSPAAIPDLRENRKSPRKTSQSGLSLSKMLLKSKAQDDGFAKWRE</sequence>
<reference evidence="3" key="1">
    <citation type="submission" date="2018-02" db="EMBL/GenBank/DDBJ databases">
        <authorList>
            <person name="Cohen D.B."/>
            <person name="Kent A.D."/>
        </authorList>
    </citation>
    <scope>NUCLEOTIDE SEQUENCE</scope>
</reference>
<proteinExistence type="predicted"/>
<dbReference type="EMBL" id="OIVN01001924">
    <property type="protein sequence ID" value="SPC99018.1"/>
    <property type="molecule type" value="Genomic_DNA"/>
</dbReference>
<dbReference type="EMBL" id="OIVN01001381">
    <property type="protein sequence ID" value="SPC93321.1"/>
    <property type="molecule type" value="Genomic_DNA"/>
</dbReference>
<evidence type="ECO:0000313" key="2">
    <source>
        <dbReference type="EMBL" id="SPC93321.1"/>
    </source>
</evidence>
<organism evidence="3">
    <name type="scientific">Fagus sylvatica</name>
    <name type="common">Beechnut</name>
    <dbReference type="NCBI Taxonomy" id="28930"/>
    <lineage>
        <taxon>Eukaryota</taxon>
        <taxon>Viridiplantae</taxon>
        <taxon>Streptophyta</taxon>
        <taxon>Embryophyta</taxon>
        <taxon>Tracheophyta</taxon>
        <taxon>Spermatophyta</taxon>
        <taxon>Magnoliopsida</taxon>
        <taxon>eudicotyledons</taxon>
        <taxon>Gunneridae</taxon>
        <taxon>Pentapetalae</taxon>
        <taxon>rosids</taxon>
        <taxon>fabids</taxon>
        <taxon>Fagales</taxon>
        <taxon>Fagaceae</taxon>
        <taxon>Fagus</taxon>
    </lineage>
</organism>
<protein>
    <submittedName>
        <fullName evidence="3">Uncharacterized protein</fullName>
    </submittedName>
</protein>
<feature type="compositionally biased region" description="Basic and acidic residues" evidence="1">
    <location>
        <begin position="273"/>
        <end position="284"/>
    </location>
</feature>
<feature type="region of interest" description="Disordered" evidence="1">
    <location>
        <begin position="36"/>
        <end position="58"/>
    </location>
</feature>
<evidence type="ECO:0000256" key="1">
    <source>
        <dbReference type="SAM" id="MobiDB-lite"/>
    </source>
</evidence>
<evidence type="ECO:0000313" key="3">
    <source>
        <dbReference type="EMBL" id="SPC99018.1"/>
    </source>
</evidence>
<dbReference type="AlphaFoldDB" id="A0A2N9GHV9"/>
<feature type="compositionally biased region" description="Low complexity" evidence="1">
    <location>
        <begin position="261"/>
        <end position="272"/>
    </location>
</feature>
<name>A0A2N9GHV9_FAGSY</name>
<feature type="region of interest" description="Disordered" evidence="1">
    <location>
        <begin position="160"/>
        <end position="182"/>
    </location>
</feature>
<gene>
    <name evidence="2" type="ORF">FSB_LOCUS21203</name>
    <name evidence="3" type="ORF">FSB_LOCUS26900</name>
</gene>
<accession>A0A2N9GHV9</accession>